<protein>
    <submittedName>
        <fullName evidence="1">Uncharacterized protein</fullName>
    </submittedName>
</protein>
<name>A0A3P6EZB8_BRAOL</name>
<evidence type="ECO:0000313" key="1">
    <source>
        <dbReference type="EMBL" id="VDD36449.1"/>
    </source>
</evidence>
<reference evidence="1" key="1">
    <citation type="submission" date="2018-11" db="EMBL/GenBank/DDBJ databases">
        <authorList>
            <consortium name="Genoscope - CEA"/>
            <person name="William W."/>
        </authorList>
    </citation>
    <scope>NUCLEOTIDE SEQUENCE</scope>
</reference>
<accession>A0A3P6EZB8</accession>
<dbReference type="EMBL" id="LR031876">
    <property type="protein sequence ID" value="VDD36449.1"/>
    <property type="molecule type" value="Genomic_DNA"/>
</dbReference>
<gene>
    <name evidence="1" type="ORF">BOLC7T42009H</name>
</gene>
<organism evidence="1">
    <name type="scientific">Brassica oleracea</name>
    <name type="common">Wild cabbage</name>
    <dbReference type="NCBI Taxonomy" id="3712"/>
    <lineage>
        <taxon>Eukaryota</taxon>
        <taxon>Viridiplantae</taxon>
        <taxon>Streptophyta</taxon>
        <taxon>Embryophyta</taxon>
        <taxon>Tracheophyta</taxon>
        <taxon>Spermatophyta</taxon>
        <taxon>Magnoliopsida</taxon>
        <taxon>eudicotyledons</taxon>
        <taxon>Gunneridae</taxon>
        <taxon>Pentapetalae</taxon>
        <taxon>rosids</taxon>
        <taxon>malvids</taxon>
        <taxon>Brassicales</taxon>
        <taxon>Brassicaceae</taxon>
        <taxon>Brassiceae</taxon>
        <taxon>Brassica</taxon>
    </lineage>
</organism>
<sequence>MQVELTTFNHKMTLSPTLWLRISFVSPTTERLQKALQSLITEFVAAERAISAAEMQRDGQ</sequence>
<proteinExistence type="predicted"/>
<dbReference type="AlphaFoldDB" id="A0A3P6EZB8"/>